<accession>A0ABU1J0Z5</accession>
<reference evidence="1 2" key="1">
    <citation type="submission" date="2023-07" db="EMBL/GenBank/DDBJ databases">
        <title>Genomic Encyclopedia of Type Strains, Phase IV (KMG-IV): sequencing the most valuable type-strain genomes for metagenomic binning, comparative biology and taxonomic classification.</title>
        <authorList>
            <person name="Goeker M."/>
        </authorList>
    </citation>
    <scope>NUCLEOTIDE SEQUENCE [LARGE SCALE GENOMIC DNA]</scope>
    <source>
        <strain evidence="1 2">DSM 22170</strain>
    </source>
</reference>
<sequence length="90" mass="10750">MMNKESFFTMQYDKRAEEVNKLLQSLSLEDVAKKIGVNYSTFTKEMQTGDYVFIKRDNCYYKFLRDPFIGPEKKQNELNSEELNFLKDNI</sequence>
<comment type="caution">
    <text evidence="1">The sequence shown here is derived from an EMBL/GenBank/DDBJ whole genome shotgun (WGS) entry which is preliminary data.</text>
</comment>
<keyword evidence="2" id="KW-1185">Reference proteome</keyword>
<dbReference type="RefSeq" id="WP_188774553.1">
    <property type="nucleotide sequence ID" value="NZ_BMMB01000002.1"/>
</dbReference>
<evidence type="ECO:0000313" key="2">
    <source>
        <dbReference type="Proteomes" id="UP001185028"/>
    </source>
</evidence>
<dbReference type="Proteomes" id="UP001185028">
    <property type="component" value="Unassembled WGS sequence"/>
</dbReference>
<dbReference type="EMBL" id="JAVDQH010000010">
    <property type="protein sequence ID" value="MDR6244940.1"/>
    <property type="molecule type" value="Genomic_DNA"/>
</dbReference>
<name>A0ABU1J0Z5_9BACL</name>
<protein>
    <recommendedName>
        <fullName evidence="3">DNA-binding protein</fullName>
    </recommendedName>
</protein>
<evidence type="ECO:0008006" key="3">
    <source>
        <dbReference type="Google" id="ProtNLM"/>
    </source>
</evidence>
<evidence type="ECO:0000313" key="1">
    <source>
        <dbReference type="EMBL" id="MDR6244940.1"/>
    </source>
</evidence>
<gene>
    <name evidence="1" type="ORF">JOC58_002837</name>
</gene>
<proteinExistence type="predicted"/>
<organism evidence="1 2">
    <name type="scientific">Paenibacillus hunanensis</name>
    <dbReference type="NCBI Taxonomy" id="539262"/>
    <lineage>
        <taxon>Bacteria</taxon>
        <taxon>Bacillati</taxon>
        <taxon>Bacillota</taxon>
        <taxon>Bacilli</taxon>
        <taxon>Bacillales</taxon>
        <taxon>Paenibacillaceae</taxon>
        <taxon>Paenibacillus</taxon>
    </lineage>
</organism>